<dbReference type="EMBL" id="JABRWO010000002">
    <property type="protein sequence ID" value="MBA2113789.1"/>
    <property type="molecule type" value="Genomic_DNA"/>
</dbReference>
<sequence length="1103" mass="125497">MIFTSIHFTLMRRLLNSMLLLVIALPVSAKSPEQAEATPPLATWKFEELTAGVCQGTGQLPLEGRYLDGLTATADPLAGRPSVIEFGPAASRARVEVSLGIESRDAFEKLIDGSFSWEAWIYDAAPGPDGRTNYSLFYYADQKRFVTNSTWLYRARQDGSYRFRMTDEAGNEAGVDIPPTDPTGIGDRQWHHYVIAVDRASPGGGQGSMRAYRDGELIAEQPLPNEMITIRHQGHIVLGNNHHANSPWQGAIDDVALFQTALNLRQVQQRYEDSKNPAITSTAERNAQREAFFEAKIRPLLIDKCTGCHTGDDFTESPLAFTSRKGLIRGAEFGPAIVPGKASESLLIQAVQWNHKALKMPPDEGDRLTRIEIEELRRWINDGAYWPPSDDVAEDETPHPTDVKEHVESDHWAFQPRTRPAPPEVPHPAWNQSDIDRFLYAKMLDKNIEPNDLADKRALIRRATFDLTGLNPTLEETEAFLQDPSEDAFTKVIDRLLASPRYGERWGRHWLDIARYADTQGDVGDFPIPTAYLYRDWVIDSLNADMPYDRFVQAQIAGDLMAHQAKNDQDARGMMVATGFVSLSRRFGNTKYEDKHLMIEDTIDTLGRSILGVTIRCARCHDHKFDPILQSDYFGLYGIFESTRYPTMGASNEKSPSFLSAAAPDPKLQEQLDDHYALIERYYYQINNHFRPWLKPTLQTYKTVSKQLKSTDLDKAKRRELEQRREACLAKYKGAFRELMLHGLGWIKKEKDRLASNPPTESIFGLTEDEPINSKLHLRGNPDNLGRVVPRRFPLILTDEETDSDSWQGSGRLHLARWLTTPDHPLTARVIVNRVWQHHFGRGLVATSSNFGVKGDQPSHPQLLDYLADVFVEEDGWSLKALHRRIMLSRAYRLSSRTTDLSLQNDADNIYLARFARRRLEAEAIRDSMLQISGNLDLNRPGPFPFPHWKGRSYSLNNPFRAEYDHNHRSIYLMTQRLFRQSFFALFDGPDRNQSTEKRTTSALPTQVLFLLNSPFVEKQSHAFADRILKNTKNDQEAIQFAYQRVYGRLPTMEEQQITTRQIDSLSAAILSSGEMKPEEVRPAVWKAVAKSLFASNEFLHVE</sequence>
<feature type="region of interest" description="Disordered" evidence="4">
    <location>
        <begin position="388"/>
        <end position="408"/>
    </location>
</feature>
<evidence type="ECO:0000256" key="3">
    <source>
        <dbReference type="PROSITE-ProRule" id="PRU00433"/>
    </source>
</evidence>
<dbReference type="SUPFAM" id="SSF49899">
    <property type="entry name" value="Concanavalin A-like lectins/glucanases"/>
    <property type="match status" value="1"/>
</dbReference>
<evidence type="ECO:0000256" key="5">
    <source>
        <dbReference type="SAM" id="SignalP"/>
    </source>
</evidence>
<dbReference type="PANTHER" id="PTHR35889">
    <property type="entry name" value="CYCLOINULO-OLIGOSACCHARIDE FRUCTANOTRANSFERASE-RELATED"/>
    <property type="match status" value="1"/>
</dbReference>
<keyword evidence="1 3" id="KW-0479">Metal-binding</keyword>
<dbReference type="Pfam" id="PF07635">
    <property type="entry name" value="PSCyt1"/>
    <property type="match status" value="1"/>
</dbReference>
<dbReference type="GO" id="GO:0046872">
    <property type="term" value="F:metal ion binding"/>
    <property type="evidence" value="ECO:0007669"/>
    <property type="project" value="UniProtKB-KW"/>
</dbReference>
<reference evidence="7 8" key="1">
    <citation type="submission" date="2020-05" db="EMBL/GenBank/DDBJ databases">
        <title>Bremerella alba sp. nov., a novel planctomycete isolated from the surface of the macroalga Fucus spiralis.</title>
        <authorList>
            <person name="Godinho O."/>
            <person name="Botelho R."/>
            <person name="Albuquerque L."/>
            <person name="Wiegand S."/>
            <person name="Da Costa M.S."/>
            <person name="Lobo-Da-Cunha A."/>
            <person name="Jogler C."/>
            <person name="Lage O.M."/>
        </authorList>
    </citation>
    <scope>NUCLEOTIDE SEQUENCE [LARGE SCALE GENOMIC DNA]</scope>
    <source>
        <strain evidence="7 8">FF15</strain>
    </source>
</reference>
<feature type="compositionally biased region" description="Basic and acidic residues" evidence="4">
    <location>
        <begin position="396"/>
        <end position="408"/>
    </location>
</feature>
<dbReference type="RefSeq" id="WP_207395273.1">
    <property type="nucleotide sequence ID" value="NZ_JABRWO010000002.1"/>
</dbReference>
<evidence type="ECO:0000256" key="1">
    <source>
        <dbReference type="ARBA" id="ARBA00022723"/>
    </source>
</evidence>
<dbReference type="Pfam" id="PF13385">
    <property type="entry name" value="Laminin_G_3"/>
    <property type="match status" value="1"/>
</dbReference>
<feature type="chain" id="PRO_5030886429" description="Cytochrome c domain-containing protein" evidence="5">
    <location>
        <begin position="30"/>
        <end position="1103"/>
    </location>
</feature>
<dbReference type="GO" id="GO:0009055">
    <property type="term" value="F:electron transfer activity"/>
    <property type="evidence" value="ECO:0007669"/>
    <property type="project" value="InterPro"/>
</dbReference>
<dbReference type="Gene3D" id="2.60.120.200">
    <property type="match status" value="1"/>
</dbReference>
<feature type="domain" description="Cytochrome c" evidence="6">
    <location>
        <begin position="284"/>
        <end position="464"/>
    </location>
</feature>
<keyword evidence="3" id="KW-0349">Heme</keyword>
<dbReference type="InterPro" id="IPR013320">
    <property type="entry name" value="ConA-like_dom_sf"/>
</dbReference>
<feature type="signal peptide" evidence="5">
    <location>
        <begin position="1"/>
        <end position="29"/>
    </location>
</feature>
<evidence type="ECO:0000256" key="4">
    <source>
        <dbReference type="SAM" id="MobiDB-lite"/>
    </source>
</evidence>
<dbReference type="InterPro" id="IPR011429">
    <property type="entry name" value="Cyt_c_Planctomycete-type"/>
</dbReference>
<evidence type="ECO:0000313" key="8">
    <source>
        <dbReference type="Proteomes" id="UP000551616"/>
    </source>
</evidence>
<keyword evidence="8" id="KW-1185">Reference proteome</keyword>
<organism evidence="7 8">
    <name type="scientific">Bremerella alba</name>
    <dbReference type="NCBI Taxonomy" id="980252"/>
    <lineage>
        <taxon>Bacteria</taxon>
        <taxon>Pseudomonadati</taxon>
        <taxon>Planctomycetota</taxon>
        <taxon>Planctomycetia</taxon>
        <taxon>Pirellulales</taxon>
        <taxon>Pirellulaceae</taxon>
        <taxon>Bremerella</taxon>
    </lineage>
</organism>
<gene>
    <name evidence="7" type="ORF">HOV93_09410</name>
</gene>
<dbReference type="InterPro" id="IPR011444">
    <property type="entry name" value="DUF1549"/>
</dbReference>
<keyword evidence="5" id="KW-0732">Signal</keyword>
<proteinExistence type="predicted"/>
<protein>
    <recommendedName>
        <fullName evidence="6">Cytochrome c domain-containing protein</fullName>
    </recommendedName>
</protein>
<dbReference type="InterPro" id="IPR009056">
    <property type="entry name" value="Cyt_c-like_dom"/>
</dbReference>
<dbReference type="PROSITE" id="PS51007">
    <property type="entry name" value="CYTC"/>
    <property type="match status" value="1"/>
</dbReference>
<dbReference type="InterPro" id="IPR022655">
    <property type="entry name" value="DUF1553"/>
</dbReference>
<accession>A0A7V8V2L3</accession>
<comment type="caution">
    <text evidence="7">The sequence shown here is derived from an EMBL/GenBank/DDBJ whole genome shotgun (WGS) entry which is preliminary data.</text>
</comment>
<dbReference type="Proteomes" id="UP000551616">
    <property type="component" value="Unassembled WGS sequence"/>
</dbReference>
<dbReference type="GO" id="GO:0020037">
    <property type="term" value="F:heme binding"/>
    <property type="evidence" value="ECO:0007669"/>
    <property type="project" value="InterPro"/>
</dbReference>
<name>A0A7V8V2L3_9BACT</name>
<dbReference type="PANTHER" id="PTHR35889:SF3">
    <property type="entry name" value="F-BOX DOMAIN-CONTAINING PROTEIN"/>
    <property type="match status" value="1"/>
</dbReference>
<dbReference type="Pfam" id="PF07583">
    <property type="entry name" value="PSCyt2"/>
    <property type="match status" value="1"/>
</dbReference>
<evidence type="ECO:0000259" key="6">
    <source>
        <dbReference type="PROSITE" id="PS51007"/>
    </source>
</evidence>
<keyword evidence="2 3" id="KW-0408">Iron</keyword>
<dbReference type="AlphaFoldDB" id="A0A7V8V2L3"/>
<evidence type="ECO:0000313" key="7">
    <source>
        <dbReference type="EMBL" id="MBA2113789.1"/>
    </source>
</evidence>
<evidence type="ECO:0000256" key="2">
    <source>
        <dbReference type="ARBA" id="ARBA00023004"/>
    </source>
</evidence>
<dbReference type="Pfam" id="PF07587">
    <property type="entry name" value="PSD1"/>
    <property type="match status" value="1"/>
</dbReference>